<protein>
    <submittedName>
        <fullName evidence="1">Uncharacterized protein</fullName>
    </submittedName>
</protein>
<organism evidence="1 2">
    <name type="scientific">Canavalia gladiata</name>
    <name type="common">Sword bean</name>
    <name type="synonym">Dolichos gladiatus</name>
    <dbReference type="NCBI Taxonomy" id="3824"/>
    <lineage>
        <taxon>Eukaryota</taxon>
        <taxon>Viridiplantae</taxon>
        <taxon>Streptophyta</taxon>
        <taxon>Embryophyta</taxon>
        <taxon>Tracheophyta</taxon>
        <taxon>Spermatophyta</taxon>
        <taxon>Magnoliopsida</taxon>
        <taxon>eudicotyledons</taxon>
        <taxon>Gunneridae</taxon>
        <taxon>Pentapetalae</taxon>
        <taxon>rosids</taxon>
        <taxon>fabids</taxon>
        <taxon>Fabales</taxon>
        <taxon>Fabaceae</taxon>
        <taxon>Papilionoideae</taxon>
        <taxon>50 kb inversion clade</taxon>
        <taxon>NPAAA clade</taxon>
        <taxon>indigoferoid/millettioid clade</taxon>
        <taxon>Phaseoleae</taxon>
        <taxon>Canavalia</taxon>
    </lineage>
</organism>
<dbReference type="Proteomes" id="UP001367508">
    <property type="component" value="Unassembled WGS sequence"/>
</dbReference>
<evidence type="ECO:0000313" key="2">
    <source>
        <dbReference type="Proteomes" id="UP001367508"/>
    </source>
</evidence>
<dbReference type="EMBL" id="JAYMYQ010000008">
    <property type="protein sequence ID" value="KAK7316099.1"/>
    <property type="molecule type" value="Genomic_DNA"/>
</dbReference>
<comment type="caution">
    <text evidence="1">The sequence shown here is derived from an EMBL/GenBank/DDBJ whole genome shotgun (WGS) entry which is preliminary data.</text>
</comment>
<gene>
    <name evidence="1" type="ORF">VNO77_34818</name>
</gene>
<keyword evidence="2" id="KW-1185">Reference proteome</keyword>
<proteinExistence type="predicted"/>
<accession>A0AAN9Q020</accession>
<evidence type="ECO:0000313" key="1">
    <source>
        <dbReference type="EMBL" id="KAK7316099.1"/>
    </source>
</evidence>
<sequence length="112" mass="12642">MQCGMDSGRNGFIADLSRIIHANACLNVKGWWQFPSFRLFWFSTLILQAGWCPNSISDVWAVQAFPNSDAMFTTSSDVIQRSCHSICNVQLQREAFYLDIHIVPSFSCVSVC</sequence>
<dbReference type="AlphaFoldDB" id="A0AAN9Q020"/>
<name>A0AAN9Q020_CANGL</name>
<reference evidence="1 2" key="1">
    <citation type="submission" date="2024-01" db="EMBL/GenBank/DDBJ databases">
        <title>The genomes of 5 underutilized Papilionoideae crops provide insights into root nodulation and disease resistanc.</title>
        <authorList>
            <person name="Jiang F."/>
        </authorList>
    </citation>
    <scope>NUCLEOTIDE SEQUENCE [LARGE SCALE GENOMIC DNA]</scope>
    <source>
        <strain evidence="1">LVBAO_FW01</strain>
        <tissue evidence="1">Leaves</tissue>
    </source>
</reference>